<dbReference type="Pfam" id="PF08598">
    <property type="entry name" value="Sds3"/>
    <property type="match status" value="1"/>
</dbReference>
<keyword evidence="5" id="KW-0539">Nucleus</keyword>
<evidence type="ECO:0000313" key="7">
    <source>
        <dbReference type="Proteomes" id="UP001141327"/>
    </source>
</evidence>
<protein>
    <submittedName>
        <fullName evidence="6">Uncharacterized protein</fullName>
    </submittedName>
</protein>
<dbReference type="SMART" id="SM01401">
    <property type="entry name" value="Sds3"/>
    <property type="match status" value="1"/>
</dbReference>
<evidence type="ECO:0000313" key="6">
    <source>
        <dbReference type="EMBL" id="KAJ4454376.1"/>
    </source>
</evidence>
<sequence length="305" mass="34112">MQPLDDEPLMEIASEFNALKESLMQQKLQALQAVQQSLETETHPKLVSKIAHLQELHDAKIRSSKLNYKYQHSNIEALYESEVKVAQHKFDNQVSELRQKLLQRIHEKRQEIEAAHASRDPDASRVLEESPSVETIALTASPILAGRQNSKTLAKRRKEGSAGCISPTFGAGGAASGAQAQIPAQARRRLGTGNAPQLKNCLSEVEINEDFAVMHKNTELTTRFAGGEVRVDRDRLYYHNHYFEQGDAVVFEPNSATALKLHGIIVEITPSEVYFECPDSSRERISISNLRSGRSSMHFEPSNRS</sequence>
<keyword evidence="7" id="KW-1185">Reference proteome</keyword>
<dbReference type="InterPro" id="IPR013907">
    <property type="entry name" value="Sds3"/>
</dbReference>
<accession>A0ABQ8U4U9</accession>
<dbReference type="PANTHER" id="PTHR21964">
    <property type="entry name" value="BREAST CANCER METASTASIS-SUPPRESSOR 1"/>
    <property type="match status" value="1"/>
</dbReference>
<evidence type="ECO:0000256" key="2">
    <source>
        <dbReference type="ARBA" id="ARBA00022491"/>
    </source>
</evidence>
<keyword evidence="3" id="KW-0805">Transcription regulation</keyword>
<evidence type="ECO:0000256" key="4">
    <source>
        <dbReference type="ARBA" id="ARBA00023163"/>
    </source>
</evidence>
<evidence type="ECO:0000256" key="3">
    <source>
        <dbReference type="ARBA" id="ARBA00023015"/>
    </source>
</evidence>
<comment type="subcellular location">
    <subcellularLocation>
        <location evidence="1">Nucleus</location>
    </subcellularLocation>
</comment>
<proteinExistence type="predicted"/>
<evidence type="ECO:0000256" key="5">
    <source>
        <dbReference type="ARBA" id="ARBA00023242"/>
    </source>
</evidence>
<organism evidence="6 7">
    <name type="scientific">Paratrimastix pyriformis</name>
    <dbReference type="NCBI Taxonomy" id="342808"/>
    <lineage>
        <taxon>Eukaryota</taxon>
        <taxon>Metamonada</taxon>
        <taxon>Preaxostyla</taxon>
        <taxon>Paratrimastigidae</taxon>
        <taxon>Paratrimastix</taxon>
    </lineage>
</organism>
<evidence type="ECO:0000256" key="1">
    <source>
        <dbReference type="ARBA" id="ARBA00004123"/>
    </source>
</evidence>
<name>A0ABQ8U4U9_9EUKA</name>
<dbReference type="Proteomes" id="UP001141327">
    <property type="component" value="Unassembled WGS sequence"/>
</dbReference>
<dbReference type="EMBL" id="JAPMOS010000161">
    <property type="protein sequence ID" value="KAJ4454376.1"/>
    <property type="molecule type" value="Genomic_DNA"/>
</dbReference>
<keyword evidence="4" id="KW-0804">Transcription</keyword>
<reference evidence="6" key="1">
    <citation type="journal article" date="2022" name="bioRxiv">
        <title>Genomics of Preaxostyla Flagellates Illuminates Evolutionary Transitions and the Path Towards Mitochondrial Loss.</title>
        <authorList>
            <person name="Novak L.V.F."/>
            <person name="Treitli S.C."/>
            <person name="Pyrih J."/>
            <person name="Halakuc P."/>
            <person name="Pipaliya S.V."/>
            <person name="Vacek V."/>
            <person name="Brzon O."/>
            <person name="Soukal P."/>
            <person name="Eme L."/>
            <person name="Dacks J.B."/>
            <person name="Karnkowska A."/>
            <person name="Elias M."/>
            <person name="Hampl V."/>
        </authorList>
    </citation>
    <scope>NUCLEOTIDE SEQUENCE</scope>
    <source>
        <strain evidence="6">RCP-MX</strain>
    </source>
</reference>
<keyword evidence="2" id="KW-0678">Repressor</keyword>
<comment type="caution">
    <text evidence="6">The sequence shown here is derived from an EMBL/GenBank/DDBJ whole genome shotgun (WGS) entry which is preliminary data.</text>
</comment>
<gene>
    <name evidence="6" type="ORF">PAPYR_10918</name>
</gene>